<dbReference type="InterPro" id="IPR014710">
    <property type="entry name" value="RmlC-like_jellyroll"/>
</dbReference>
<dbReference type="EMBL" id="FMBI01000030">
    <property type="protein sequence ID" value="SCC38140.1"/>
    <property type="molecule type" value="Genomic_DNA"/>
</dbReference>
<dbReference type="Pfam" id="PF07883">
    <property type="entry name" value="Cupin_2"/>
    <property type="match status" value="1"/>
</dbReference>
<evidence type="ECO:0000313" key="3">
    <source>
        <dbReference type="Proteomes" id="UP000195991"/>
    </source>
</evidence>
<feature type="domain" description="Cupin type-2" evidence="1">
    <location>
        <begin position="32"/>
        <end position="99"/>
    </location>
</feature>
<accession>A0A1C4E3L2</accession>
<evidence type="ECO:0000313" key="2">
    <source>
        <dbReference type="EMBL" id="SCC38140.1"/>
    </source>
</evidence>
<protein>
    <recommendedName>
        <fullName evidence="1">Cupin type-2 domain-containing protein</fullName>
    </recommendedName>
</protein>
<organism evidence="2 3">
    <name type="scientific">Bacillus thuringiensis</name>
    <dbReference type="NCBI Taxonomy" id="1428"/>
    <lineage>
        <taxon>Bacteria</taxon>
        <taxon>Bacillati</taxon>
        <taxon>Bacillota</taxon>
        <taxon>Bacilli</taxon>
        <taxon>Bacillales</taxon>
        <taxon>Bacillaceae</taxon>
        <taxon>Bacillus</taxon>
        <taxon>Bacillus cereus group</taxon>
    </lineage>
</organism>
<dbReference type="SUPFAM" id="SSF51182">
    <property type="entry name" value="RmlC-like cupins"/>
    <property type="match status" value="1"/>
</dbReference>
<dbReference type="Proteomes" id="UP000195991">
    <property type="component" value="Unassembled WGS sequence"/>
</dbReference>
<proteinExistence type="predicted"/>
<dbReference type="AlphaFoldDB" id="A0A1C4E3L2"/>
<sequence>MKVFDLSKTCINQSKNDLIYKTENDKYWIYEVIFQSKEGIPPHSHPFGEDCAVVLSGHLDYYVSNKKIIRASKGEIVFGWKNHIHGYINNEIEPLHLLIFVSPNKIGLEYLPDDDPKIIHLPEERRLIKHFEYREAISQFSSFEKITVDGSYSEICNAKGIVVFINCEDRKIFIFENDYIEIITTCPTMFIKYNARI</sequence>
<dbReference type="RefSeq" id="WP_087984349.1">
    <property type="nucleotide sequence ID" value="NZ_FMBI01000030.1"/>
</dbReference>
<dbReference type="InterPro" id="IPR013096">
    <property type="entry name" value="Cupin_2"/>
</dbReference>
<name>A0A1C4E3L2_BACTU</name>
<gene>
    <name evidence="2" type="ORF">BTT61001_02862</name>
</gene>
<dbReference type="Gene3D" id="2.60.120.10">
    <property type="entry name" value="Jelly Rolls"/>
    <property type="match status" value="1"/>
</dbReference>
<reference evidence="2 3" key="1">
    <citation type="submission" date="2016-08" db="EMBL/GenBank/DDBJ databases">
        <authorList>
            <person name="Seilhamer J.J."/>
        </authorList>
    </citation>
    <scope>NUCLEOTIDE SEQUENCE [LARGE SCALE GENOMIC DNA]</scope>
    <source>
        <strain evidence="2 3">IEBC_T61001</strain>
    </source>
</reference>
<evidence type="ECO:0000259" key="1">
    <source>
        <dbReference type="Pfam" id="PF07883"/>
    </source>
</evidence>
<dbReference type="InterPro" id="IPR011051">
    <property type="entry name" value="RmlC_Cupin_sf"/>
</dbReference>